<protein>
    <submittedName>
        <fullName evidence="1">Uncharacterized protein</fullName>
    </submittedName>
</protein>
<keyword evidence="2" id="KW-1185">Reference proteome</keyword>
<dbReference type="AlphaFoldDB" id="A0A5N6DV65"/>
<evidence type="ECO:0000313" key="1">
    <source>
        <dbReference type="EMBL" id="KAB8208664.1"/>
    </source>
</evidence>
<name>A0A5N6DV65_ASPPA</name>
<dbReference type="VEuPathDB" id="FungiDB:BDV34DRAFT_222342"/>
<evidence type="ECO:0000313" key="2">
    <source>
        <dbReference type="Proteomes" id="UP000326532"/>
    </source>
</evidence>
<organism evidence="1 2">
    <name type="scientific">Aspergillus parasiticus</name>
    <dbReference type="NCBI Taxonomy" id="5067"/>
    <lineage>
        <taxon>Eukaryota</taxon>
        <taxon>Fungi</taxon>
        <taxon>Dikarya</taxon>
        <taxon>Ascomycota</taxon>
        <taxon>Pezizomycotina</taxon>
        <taxon>Eurotiomycetes</taxon>
        <taxon>Eurotiomycetidae</taxon>
        <taxon>Eurotiales</taxon>
        <taxon>Aspergillaceae</taxon>
        <taxon>Aspergillus</taxon>
        <taxon>Aspergillus subgen. Circumdati</taxon>
    </lineage>
</organism>
<proteinExistence type="predicted"/>
<gene>
    <name evidence="1" type="ORF">BDV34DRAFT_222342</name>
</gene>
<dbReference type="EMBL" id="ML734950">
    <property type="protein sequence ID" value="KAB8208664.1"/>
    <property type="molecule type" value="Genomic_DNA"/>
</dbReference>
<dbReference type="Proteomes" id="UP000326532">
    <property type="component" value="Unassembled WGS sequence"/>
</dbReference>
<sequence length="114" mass="13048">MIDPFQKLPAEIIVHILESCWDFISFDGLLQISSKADEVFDTYYPKIAEAVLTSCSMTSGFNGHKFRLVAAIQAAAIGPDTLRKYLEDKHWDPMPPVMEWIFGRWSALPPFDRR</sequence>
<reference evidence="1 2" key="1">
    <citation type="submission" date="2019-04" db="EMBL/GenBank/DDBJ databases">
        <title>Fungal friends and foes A comparative genomics study of 23 Aspergillus species from section Flavi.</title>
        <authorList>
            <consortium name="DOE Joint Genome Institute"/>
            <person name="Kjaerbolling I."/>
            <person name="Vesth T.C."/>
            <person name="Frisvad J.C."/>
            <person name="Nybo J.L."/>
            <person name="Theobald S."/>
            <person name="Kildgaard S."/>
            <person name="Petersen T.I."/>
            <person name="Kuo A."/>
            <person name="Sato A."/>
            <person name="Lyhne E.K."/>
            <person name="Kogle M.E."/>
            <person name="Wiebenga A."/>
            <person name="Kun R.S."/>
            <person name="Lubbers R.J."/>
            <person name="Makela M.R."/>
            <person name="Barry K."/>
            <person name="Chovatia M."/>
            <person name="Clum A."/>
            <person name="Daum C."/>
            <person name="Haridas S."/>
            <person name="He G."/>
            <person name="LaButti K."/>
            <person name="Lipzen A."/>
            <person name="Mondo S."/>
            <person name="Pangilinan J."/>
            <person name="Riley R."/>
            <person name="Salamov A."/>
            <person name="Simmons B.A."/>
            <person name="Magnuson J.K."/>
            <person name="Henrissat B."/>
            <person name="Mortensen U.H."/>
            <person name="Larsen T.O."/>
            <person name="De vries R.P."/>
            <person name="Grigoriev I.V."/>
            <person name="Machida M."/>
            <person name="Baker S.E."/>
            <person name="Andersen M.R."/>
        </authorList>
    </citation>
    <scope>NUCLEOTIDE SEQUENCE [LARGE SCALE GENOMIC DNA]</scope>
    <source>
        <strain evidence="1 2">CBS 117618</strain>
    </source>
</reference>
<accession>A0A5N6DV65</accession>